<dbReference type="InterPro" id="IPR036388">
    <property type="entry name" value="WH-like_DNA-bd_sf"/>
</dbReference>
<reference evidence="12 13" key="1">
    <citation type="journal article" date="2012" name="Genome Biol.">
        <title>Sequencing three crocodilian genomes to illuminate the evolution of archosaurs and amniotes.</title>
        <authorList>
            <person name="St John J.A."/>
            <person name="Braun E.L."/>
            <person name="Isberg S.R."/>
            <person name="Miles L.G."/>
            <person name="Chong A.Y."/>
            <person name="Gongora J."/>
            <person name="Dalzell P."/>
            <person name="Moran C."/>
            <person name="Bed'hom B."/>
            <person name="Abzhanov A."/>
            <person name="Burgess S.C."/>
            <person name="Cooksey A.M."/>
            <person name="Castoe T.A."/>
            <person name="Crawford N.G."/>
            <person name="Densmore L.D."/>
            <person name="Drew J.C."/>
            <person name="Edwards S.V."/>
            <person name="Faircloth B.C."/>
            <person name="Fujita M.K."/>
            <person name="Greenwold M.J."/>
            <person name="Hoffmann F.G."/>
            <person name="Howard J.M."/>
            <person name="Iguchi T."/>
            <person name="Janes D.E."/>
            <person name="Khan S.Y."/>
            <person name="Kohno S."/>
            <person name="de Koning A.J."/>
            <person name="Lance S.L."/>
            <person name="McCarthy F.M."/>
            <person name="McCormack J.E."/>
            <person name="Merchant M.E."/>
            <person name="Peterson D.G."/>
            <person name="Pollock D.D."/>
            <person name="Pourmand N."/>
            <person name="Raney B.J."/>
            <person name="Roessler K.A."/>
            <person name="Sanford J.R."/>
            <person name="Sawyer R.H."/>
            <person name="Schmidt C.J."/>
            <person name="Triplett E.W."/>
            <person name="Tuberville T.D."/>
            <person name="Venegas-Anaya M."/>
            <person name="Howard J.T."/>
            <person name="Jarvis E.D."/>
            <person name="Guillette L.J.Jr."/>
            <person name="Glenn T.C."/>
            <person name="Green R.E."/>
            <person name="Ray D.A."/>
        </authorList>
    </citation>
    <scope>NUCLEOTIDE SEQUENCE [LARGE SCALE GENOMIC DNA]</scope>
    <source>
        <strain evidence="12">KSC_2009_1</strain>
    </source>
</reference>
<evidence type="ECO:0000256" key="1">
    <source>
        <dbReference type="ARBA" id="ARBA00004123"/>
    </source>
</evidence>
<dbReference type="PANTHER" id="PTHR10015:SF453">
    <property type="entry name" value="HEAT SHOCK FACTOR 2, GENE 2"/>
    <property type="match status" value="1"/>
</dbReference>
<feature type="region of interest" description="Disordered" evidence="10">
    <location>
        <begin position="285"/>
        <end position="322"/>
    </location>
</feature>
<accession>A0A151M330</accession>
<evidence type="ECO:0000259" key="11">
    <source>
        <dbReference type="PROSITE" id="PS00434"/>
    </source>
</evidence>
<dbReference type="eggNOG" id="KOG0627">
    <property type="taxonomic scope" value="Eukaryota"/>
</dbReference>
<dbReference type="GO" id="GO:0005737">
    <property type="term" value="C:cytoplasm"/>
    <property type="evidence" value="ECO:0007669"/>
    <property type="project" value="UniProtKB-ARBA"/>
</dbReference>
<protein>
    <submittedName>
        <fullName evidence="12">Heat shock factor protein 2-like</fullName>
    </submittedName>
</protein>
<dbReference type="Proteomes" id="UP000050525">
    <property type="component" value="Unassembled WGS sequence"/>
</dbReference>
<evidence type="ECO:0000256" key="5">
    <source>
        <dbReference type="ARBA" id="ARBA00023125"/>
    </source>
</evidence>
<dbReference type="GO" id="GO:0000785">
    <property type="term" value="C:chromatin"/>
    <property type="evidence" value="ECO:0007669"/>
    <property type="project" value="UniProtKB-ARBA"/>
</dbReference>
<dbReference type="InterPro" id="IPR000232">
    <property type="entry name" value="HSF_DNA-bd"/>
</dbReference>
<proteinExistence type="inferred from homology"/>
<dbReference type="GO" id="GO:0042803">
    <property type="term" value="F:protein homodimerization activity"/>
    <property type="evidence" value="ECO:0007669"/>
    <property type="project" value="UniProtKB-ARBA"/>
</dbReference>
<evidence type="ECO:0000256" key="7">
    <source>
        <dbReference type="ARBA" id="ARBA00023163"/>
    </source>
</evidence>
<feature type="domain" description="HSF-type DNA-binding" evidence="11">
    <location>
        <begin position="57"/>
        <end position="81"/>
    </location>
</feature>
<evidence type="ECO:0000256" key="4">
    <source>
        <dbReference type="ARBA" id="ARBA00023016"/>
    </source>
</evidence>
<comment type="similarity">
    <text evidence="2 9">Belongs to the HSF family.</text>
</comment>
<dbReference type="STRING" id="8496.A0A151M330"/>
<evidence type="ECO:0000256" key="6">
    <source>
        <dbReference type="ARBA" id="ARBA00023159"/>
    </source>
</evidence>
<dbReference type="SUPFAM" id="SSF46785">
    <property type="entry name" value="Winged helix' DNA-binding domain"/>
    <property type="match status" value="1"/>
</dbReference>
<dbReference type="GO" id="GO:0001046">
    <property type="term" value="F:core promoter sequence-specific DNA binding"/>
    <property type="evidence" value="ECO:0007669"/>
    <property type="project" value="UniProtKB-ARBA"/>
</dbReference>
<dbReference type="PROSITE" id="PS00434">
    <property type="entry name" value="HSF_DOMAIN"/>
    <property type="match status" value="1"/>
</dbReference>
<name>A0A151M330_ALLMI</name>
<dbReference type="OrthoDB" id="60033at2759"/>
<dbReference type="SMART" id="SM00415">
    <property type="entry name" value="HSF"/>
    <property type="match status" value="1"/>
</dbReference>
<dbReference type="PRINTS" id="PR00056">
    <property type="entry name" value="HSFDOMAIN"/>
</dbReference>
<dbReference type="GO" id="GO:0003700">
    <property type="term" value="F:DNA-binding transcription factor activity"/>
    <property type="evidence" value="ECO:0007669"/>
    <property type="project" value="InterPro"/>
</dbReference>
<dbReference type="PhylomeDB" id="A0A151M330"/>
<evidence type="ECO:0000256" key="9">
    <source>
        <dbReference type="RuleBase" id="RU004020"/>
    </source>
</evidence>
<keyword evidence="3" id="KW-0805">Transcription regulation</keyword>
<dbReference type="AlphaFoldDB" id="A0A151M330"/>
<gene>
    <name evidence="12" type="ORF">Y1Q_0018905</name>
</gene>
<keyword evidence="8" id="KW-0539">Nucleus</keyword>
<sequence length="395" mass="44759">MRPGGGGSGSAGGAVPQFLSKVWALVEDPATDDFIGWSPDGQSFQVLDEESFAKRILPRHFKHNNMASFVRQLNWYGFHKVIQSDIGPGKQERYSSGKYQHPFFRKGQQELLSKIKRKVPLPRIENGKIGPEEVHKILAIVHQMQGKQDVLDSTLESLKRENEALWKEVLDLRQKQIQHQQLCETNIASQSCSQIIGLPQKQPFTIDSTGNYNQQSTQELVDKNQTFKNSCNVSGSKDKFEVRSSIIIKEEYPGSLEDESQPQRRTEIKFNKTQVLKCQNLVNQEHETEQATDTSEFDTETEDCRSTCSDSGHVEKRRKVRHSTSQKTEQLFVQMHKESVGLTERLLALEEQSLQKLSEISSTLSTLASCVIKVENPQQLSQLQGVRTQTQGQTS</sequence>
<evidence type="ECO:0000256" key="10">
    <source>
        <dbReference type="SAM" id="MobiDB-lite"/>
    </source>
</evidence>
<comment type="caution">
    <text evidence="12">The sequence shown here is derived from an EMBL/GenBank/DDBJ whole genome shotgun (WGS) entry which is preliminary data.</text>
</comment>
<dbReference type="Pfam" id="PF00447">
    <property type="entry name" value="HSF_DNA-bind"/>
    <property type="match status" value="1"/>
</dbReference>
<dbReference type="KEGG" id="amj:102562505"/>
<evidence type="ECO:0000256" key="8">
    <source>
        <dbReference type="ARBA" id="ARBA00023242"/>
    </source>
</evidence>
<evidence type="ECO:0000256" key="3">
    <source>
        <dbReference type="ARBA" id="ARBA00023015"/>
    </source>
</evidence>
<dbReference type="GO" id="GO:0005634">
    <property type="term" value="C:nucleus"/>
    <property type="evidence" value="ECO:0007669"/>
    <property type="project" value="UniProtKB-SubCell"/>
</dbReference>
<organism evidence="12 13">
    <name type="scientific">Alligator mississippiensis</name>
    <name type="common">American alligator</name>
    <dbReference type="NCBI Taxonomy" id="8496"/>
    <lineage>
        <taxon>Eukaryota</taxon>
        <taxon>Metazoa</taxon>
        <taxon>Chordata</taxon>
        <taxon>Craniata</taxon>
        <taxon>Vertebrata</taxon>
        <taxon>Euteleostomi</taxon>
        <taxon>Archelosauria</taxon>
        <taxon>Archosauria</taxon>
        <taxon>Crocodylia</taxon>
        <taxon>Alligatoridae</taxon>
        <taxon>Alligatorinae</taxon>
        <taxon>Alligator</taxon>
    </lineage>
</organism>
<keyword evidence="13" id="KW-1185">Reference proteome</keyword>
<evidence type="ECO:0000313" key="13">
    <source>
        <dbReference type="Proteomes" id="UP000050525"/>
    </source>
</evidence>
<keyword evidence="5" id="KW-0238">DNA-binding</keyword>
<dbReference type="FunFam" id="1.10.10.10:FF:000027">
    <property type="entry name" value="Heat shock transcription factor 1"/>
    <property type="match status" value="1"/>
</dbReference>
<dbReference type="EMBL" id="AKHW03006769">
    <property type="protein sequence ID" value="KYO18929.1"/>
    <property type="molecule type" value="Genomic_DNA"/>
</dbReference>
<dbReference type="InterPro" id="IPR036390">
    <property type="entry name" value="WH_DNA-bd_sf"/>
</dbReference>
<evidence type="ECO:0000313" key="12">
    <source>
        <dbReference type="EMBL" id="KYO18929.1"/>
    </source>
</evidence>
<evidence type="ECO:0000256" key="2">
    <source>
        <dbReference type="ARBA" id="ARBA00006403"/>
    </source>
</evidence>
<comment type="subcellular location">
    <subcellularLocation>
        <location evidence="1">Nucleus</location>
    </subcellularLocation>
</comment>
<keyword evidence="4" id="KW-0346">Stress response</keyword>
<keyword evidence="7" id="KW-0804">Transcription</keyword>
<dbReference type="Gene3D" id="1.10.10.10">
    <property type="entry name" value="Winged helix-like DNA-binding domain superfamily/Winged helix DNA-binding domain"/>
    <property type="match status" value="1"/>
</dbReference>
<keyword evidence="6" id="KW-0010">Activator</keyword>
<dbReference type="PANTHER" id="PTHR10015">
    <property type="entry name" value="HEAT SHOCK TRANSCRIPTION FACTOR"/>
    <property type="match status" value="1"/>
</dbReference>